<reference evidence="2" key="1">
    <citation type="journal article" date="2019" name="Int. J. Syst. Evol. Microbiol.">
        <title>Halobacteriovorax valvorus sp. nov., a novel prokaryotic predator isolated from coastal seawater of China.</title>
        <authorList>
            <person name="Chen M.-X."/>
        </authorList>
    </citation>
    <scope>NUCLEOTIDE SEQUENCE [LARGE SCALE GENOMIC DNA]</scope>
    <source>
        <strain evidence="2">BL9</strain>
    </source>
</reference>
<sequence length="188" mass="22192">MRFSASIYLAPPIGDEMTLPVHEDLTKAMIENSRWISYRCYNSEYDPEKRRDLHQSIMLKVLATNDRFWNNEIRSPNGWVKTVVSRAISTYRREEASIPDFDEFNEDTHLIKNKHVDNEDKYLIKSVQKFMFDNFSTRDQEIMNLVLLREEYEKIGDIVGMKSTSIANTVSKLRKEVQKFLKGNEDEN</sequence>
<dbReference type="RefSeq" id="WP_133296987.1">
    <property type="nucleotide sequence ID" value="NZ_QDKL01000003.1"/>
</dbReference>
<protein>
    <submittedName>
        <fullName evidence="1">Sigma-70 family RNA polymerase sigma factor</fullName>
    </submittedName>
</protein>
<evidence type="ECO:0000313" key="2">
    <source>
        <dbReference type="Proteomes" id="UP000443582"/>
    </source>
</evidence>
<name>A0ABY0IHX9_9BACT</name>
<organism evidence="1 2">
    <name type="scientific">Halobacteriovorax vibrionivorans</name>
    <dbReference type="NCBI Taxonomy" id="2152716"/>
    <lineage>
        <taxon>Bacteria</taxon>
        <taxon>Pseudomonadati</taxon>
        <taxon>Bdellovibrionota</taxon>
        <taxon>Bacteriovoracia</taxon>
        <taxon>Bacteriovoracales</taxon>
        <taxon>Halobacteriovoraceae</taxon>
        <taxon>Halobacteriovorax</taxon>
    </lineage>
</organism>
<proteinExistence type="predicted"/>
<dbReference type="Proteomes" id="UP000443582">
    <property type="component" value="Unassembled WGS sequence"/>
</dbReference>
<gene>
    <name evidence="1" type="ORF">DAY19_14370</name>
</gene>
<keyword evidence="2" id="KW-1185">Reference proteome</keyword>
<evidence type="ECO:0000313" key="1">
    <source>
        <dbReference type="EMBL" id="RZF21159.1"/>
    </source>
</evidence>
<accession>A0ABY0IHX9</accession>
<dbReference type="EMBL" id="QDKL01000003">
    <property type="protein sequence ID" value="RZF21159.1"/>
    <property type="molecule type" value="Genomic_DNA"/>
</dbReference>
<comment type="caution">
    <text evidence="1">The sequence shown here is derived from an EMBL/GenBank/DDBJ whole genome shotgun (WGS) entry which is preliminary data.</text>
</comment>